<evidence type="ECO:0000313" key="2">
    <source>
        <dbReference type="Proteomes" id="UP000003688"/>
    </source>
</evidence>
<reference evidence="1 2" key="1">
    <citation type="journal article" date="2011" name="J. Bacteriol.">
        <title>Genome sequence of 'Pedosphaera parvula' Ellin514, an aerobic Verrucomicrobial isolate from pasture soil.</title>
        <authorList>
            <person name="Kant R."/>
            <person name="van Passel M.W."/>
            <person name="Sangwan P."/>
            <person name="Palva A."/>
            <person name="Lucas S."/>
            <person name="Copeland A."/>
            <person name="Lapidus A."/>
            <person name="Glavina Del Rio T."/>
            <person name="Dalin E."/>
            <person name="Tice H."/>
            <person name="Bruce D."/>
            <person name="Goodwin L."/>
            <person name="Pitluck S."/>
            <person name="Chertkov O."/>
            <person name="Larimer F.W."/>
            <person name="Land M.L."/>
            <person name="Hauser L."/>
            <person name="Brettin T.S."/>
            <person name="Detter J.C."/>
            <person name="Han S."/>
            <person name="de Vos W.M."/>
            <person name="Janssen P.H."/>
            <person name="Smidt H."/>
        </authorList>
    </citation>
    <scope>NUCLEOTIDE SEQUENCE [LARGE SCALE GENOMIC DNA]</scope>
    <source>
        <strain evidence="1 2">Ellin514</strain>
    </source>
</reference>
<evidence type="ECO:0000313" key="1">
    <source>
        <dbReference type="EMBL" id="EEF60507.1"/>
    </source>
</evidence>
<dbReference type="EMBL" id="ABOX02000016">
    <property type="protein sequence ID" value="EEF60507.1"/>
    <property type="molecule type" value="Genomic_DNA"/>
</dbReference>
<gene>
    <name evidence="1" type="ORF">Cflav_PD3477</name>
</gene>
<keyword evidence="2" id="KW-1185">Reference proteome</keyword>
<protein>
    <submittedName>
        <fullName evidence="1">Uncharacterized protein</fullName>
    </submittedName>
</protein>
<dbReference type="STRING" id="320771.Cflav_PD3477"/>
<accession>B9XI14</accession>
<organism evidence="1 2">
    <name type="scientific">Pedosphaera parvula (strain Ellin514)</name>
    <dbReference type="NCBI Taxonomy" id="320771"/>
    <lineage>
        <taxon>Bacteria</taxon>
        <taxon>Pseudomonadati</taxon>
        <taxon>Verrucomicrobiota</taxon>
        <taxon>Pedosphaerae</taxon>
        <taxon>Pedosphaerales</taxon>
        <taxon>Pedosphaeraceae</taxon>
        <taxon>Pedosphaera</taxon>
    </lineage>
</organism>
<sequence>MNKNINNTAARSPDERAAWIEKVANEIITEAEKSEAQRRRHNETEMEKLKRFLSAAQEKDSKAERGKS</sequence>
<name>B9XI14_PEDPL</name>
<proteinExistence type="predicted"/>
<comment type="caution">
    <text evidence="1">The sequence shown here is derived from an EMBL/GenBank/DDBJ whole genome shotgun (WGS) entry which is preliminary data.</text>
</comment>
<dbReference type="RefSeq" id="WP_007415458.1">
    <property type="nucleotide sequence ID" value="NZ_ABOX02000016.1"/>
</dbReference>
<dbReference type="Proteomes" id="UP000003688">
    <property type="component" value="Unassembled WGS sequence"/>
</dbReference>
<dbReference type="AlphaFoldDB" id="B9XI14"/>